<evidence type="ECO:0000256" key="1">
    <source>
        <dbReference type="ARBA" id="ARBA00022801"/>
    </source>
</evidence>
<evidence type="ECO:0000256" key="2">
    <source>
        <dbReference type="SAM" id="MobiDB-lite"/>
    </source>
</evidence>
<dbReference type="AlphaFoldDB" id="A0A7I4YVU3"/>
<dbReference type="InterPro" id="IPR021109">
    <property type="entry name" value="Peptidase_aspartic_dom_sf"/>
</dbReference>
<dbReference type="WBParaSite" id="HCON_00147740-00001">
    <property type="protein sequence ID" value="HCON_00147740-00001"/>
    <property type="gene ID" value="HCON_00147740"/>
</dbReference>
<feature type="domain" description="Peptidase A2" evidence="3">
    <location>
        <begin position="70"/>
        <end position="108"/>
    </location>
</feature>
<accession>A0A7I4YVU3</accession>
<feature type="region of interest" description="Disordered" evidence="2">
    <location>
        <begin position="103"/>
        <end position="189"/>
    </location>
</feature>
<evidence type="ECO:0000259" key="3">
    <source>
        <dbReference type="PROSITE" id="PS50175"/>
    </source>
</evidence>
<name>A0A7I4YVU3_HAECO</name>
<protein>
    <submittedName>
        <fullName evidence="5">Peptidase A2 domain-containing protein</fullName>
    </submittedName>
</protein>
<dbReference type="InterPro" id="IPR001995">
    <property type="entry name" value="Peptidase_A2_cat"/>
</dbReference>
<keyword evidence="1" id="KW-0378">Hydrolase</keyword>
<evidence type="ECO:0000313" key="4">
    <source>
        <dbReference type="Proteomes" id="UP000025227"/>
    </source>
</evidence>
<dbReference type="Proteomes" id="UP000025227">
    <property type="component" value="Unplaced"/>
</dbReference>
<proteinExistence type="predicted"/>
<dbReference type="GO" id="GO:0006508">
    <property type="term" value="P:proteolysis"/>
    <property type="evidence" value="ECO:0007669"/>
    <property type="project" value="InterPro"/>
</dbReference>
<sequence length="189" mass="20010">MVADRALAGGERACGRIGMVEAASTNAPGENEQNLDKGMIARDTPFRCETDRLADEPPRMLGMEVNGIRIPFELDTGASLSIIDEKTWHKLGRPRLKRPPAVLFGGGGRSVGPAVEPSSGIGPGRDWSSGGEAVATGASNGEARSRTVVGIGRDPEGPPQDGGRRTCEEQFGIWGSPQPTAKIKRPQWP</sequence>
<keyword evidence="4" id="KW-1185">Reference proteome</keyword>
<organism evidence="4 5">
    <name type="scientific">Haemonchus contortus</name>
    <name type="common">Barber pole worm</name>
    <dbReference type="NCBI Taxonomy" id="6289"/>
    <lineage>
        <taxon>Eukaryota</taxon>
        <taxon>Metazoa</taxon>
        <taxon>Ecdysozoa</taxon>
        <taxon>Nematoda</taxon>
        <taxon>Chromadorea</taxon>
        <taxon>Rhabditida</taxon>
        <taxon>Rhabditina</taxon>
        <taxon>Rhabditomorpha</taxon>
        <taxon>Strongyloidea</taxon>
        <taxon>Trichostrongylidae</taxon>
        <taxon>Haemonchus</taxon>
    </lineage>
</organism>
<dbReference type="Pfam" id="PF13650">
    <property type="entry name" value="Asp_protease_2"/>
    <property type="match status" value="1"/>
</dbReference>
<evidence type="ECO:0000313" key="5">
    <source>
        <dbReference type="WBParaSite" id="HCON_00147740-00001"/>
    </source>
</evidence>
<dbReference type="SUPFAM" id="SSF50630">
    <property type="entry name" value="Acid proteases"/>
    <property type="match status" value="1"/>
</dbReference>
<dbReference type="GO" id="GO:0004190">
    <property type="term" value="F:aspartic-type endopeptidase activity"/>
    <property type="evidence" value="ECO:0007669"/>
    <property type="project" value="InterPro"/>
</dbReference>
<dbReference type="Gene3D" id="2.40.70.10">
    <property type="entry name" value="Acid Proteases"/>
    <property type="match status" value="1"/>
</dbReference>
<dbReference type="OrthoDB" id="5833993at2759"/>
<dbReference type="PROSITE" id="PS50175">
    <property type="entry name" value="ASP_PROT_RETROV"/>
    <property type="match status" value="1"/>
</dbReference>
<reference evidence="5" key="1">
    <citation type="submission" date="2020-12" db="UniProtKB">
        <authorList>
            <consortium name="WormBaseParasite"/>
        </authorList>
    </citation>
    <scope>IDENTIFICATION</scope>
    <source>
        <strain evidence="5">MHco3</strain>
    </source>
</reference>